<feature type="region of interest" description="Disordered" evidence="2">
    <location>
        <begin position="353"/>
        <end position="381"/>
    </location>
</feature>
<feature type="compositionally biased region" description="Polar residues" evidence="2">
    <location>
        <begin position="258"/>
        <end position="295"/>
    </location>
</feature>
<dbReference type="Pfam" id="PF04677">
    <property type="entry name" value="CwfJ_C_1"/>
    <property type="match status" value="1"/>
</dbReference>
<dbReference type="AlphaFoldDB" id="A0AAD5S1U5"/>
<evidence type="ECO:0000259" key="3">
    <source>
        <dbReference type="Pfam" id="PF04677"/>
    </source>
</evidence>
<feature type="region of interest" description="Disordered" evidence="2">
    <location>
        <begin position="1"/>
        <end position="156"/>
    </location>
</feature>
<evidence type="ECO:0000256" key="2">
    <source>
        <dbReference type="SAM" id="MobiDB-lite"/>
    </source>
</evidence>
<protein>
    <recommendedName>
        <fullName evidence="3">Cwf19-like C-terminal domain-containing protein</fullName>
    </recommendedName>
</protein>
<sequence>MGKEKKHRKDKSSKKDKQKHKSEKSHSKRSRHESSSASEAEDMWVEKPAVRVSDEDKGQPSLQHDTPPVSAVSVQREDWMSGADDFSNFARKRGLEEVEKEETEKDREEKRRKAIRAQRELNPYFKDGGSGHPPSDQPTETVTSAPPSRSYQFGDNGANWRMMKLKRVYETAEAEKRSVDDVALERYGSLEDFEDAKEERAFLDQRRAGRGDRNKRDEGYRPTVRSGASFQRPTDEFGRELREEPPRFSRPTEPVKSVPTSSSQTPAKPISETSSSRVPSILPQTAPSRASSTPVLTKDELNKLQAKALKAKLTGLPDAEALEKEFGREKRRADEVGQQDTIMLSNIDSRGRLQDIGTTSTQPVSQGHRKREKFKVEKDTHDEHGNRIRYSAAEDKLGLNDLIMQERMASAHDYDDVMASRIAGDTTFKNDLDYIDDSADRFSQKKGKTEEQKRARAVQDFRRNQTAQQKCPFCFQDDQKPRAQIAALGNKTYLAMPEVISMVPGHCLIVPMDHALTTLECDDDTWDEIRNFQKCLIQMFAKENRGVLFMEQVINFKWRKHTVIECIPVPMDKWEDAPAYFKEAILSSEEEWSQHQKVIETGKREGGFRRSM</sequence>
<comment type="caution">
    <text evidence="4">The sequence shown here is derived from an EMBL/GenBank/DDBJ whole genome shotgun (WGS) entry which is preliminary data.</text>
</comment>
<feature type="compositionally biased region" description="Basic and acidic residues" evidence="2">
    <location>
        <begin position="197"/>
        <end position="220"/>
    </location>
</feature>
<feature type="compositionally biased region" description="Basic and acidic residues" evidence="2">
    <location>
        <begin position="233"/>
        <end position="247"/>
    </location>
</feature>
<organism evidence="4 5">
    <name type="scientific">Rhizophlyctis rosea</name>
    <dbReference type="NCBI Taxonomy" id="64517"/>
    <lineage>
        <taxon>Eukaryota</taxon>
        <taxon>Fungi</taxon>
        <taxon>Fungi incertae sedis</taxon>
        <taxon>Chytridiomycota</taxon>
        <taxon>Chytridiomycota incertae sedis</taxon>
        <taxon>Chytridiomycetes</taxon>
        <taxon>Rhizophlyctidales</taxon>
        <taxon>Rhizophlyctidaceae</taxon>
        <taxon>Rhizophlyctis</taxon>
    </lineage>
</organism>
<dbReference type="PANTHER" id="PTHR12072:SF5">
    <property type="entry name" value="CWF19-LIKE PROTEIN 2"/>
    <property type="match status" value="1"/>
</dbReference>
<dbReference type="PANTHER" id="PTHR12072">
    <property type="entry name" value="CWF19, CELL CYCLE CONTROL PROTEIN"/>
    <property type="match status" value="1"/>
</dbReference>
<reference evidence="4" key="1">
    <citation type="submission" date="2020-05" db="EMBL/GenBank/DDBJ databases">
        <title>Phylogenomic resolution of chytrid fungi.</title>
        <authorList>
            <person name="Stajich J.E."/>
            <person name="Amses K."/>
            <person name="Simmons R."/>
            <person name="Seto K."/>
            <person name="Myers J."/>
            <person name="Bonds A."/>
            <person name="Quandt C.A."/>
            <person name="Barry K."/>
            <person name="Liu P."/>
            <person name="Grigoriev I."/>
            <person name="Longcore J.E."/>
            <person name="James T.Y."/>
        </authorList>
    </citation>
    <scope>NUCLEOTIDE SEQUENCE</scope>
    <source>
        <strain evidence="4">JEL0318</strain>
    </source>
</reference>
<evidence type="ECO:0000313" key="4">
    <source>
        <dbReference type="EMBL" id="KAJ3032965.1"/>
    </source>
</evidence>
<name>A0AAD5S1U5_9FUNG</name>
<feature type="compositionally biased region" description="Polar residues" evidence="2">
    <location>
        <begin position="137"/>
        <end position="153"/>
    </location>
</feature>
<feature type="compositionally biased region" description="Basic and acidic residues" evidence="2">
    <location>
        <begin position="44"/>
        <end position="58"/>
    </location>
</feature>
<comment type="similarity">
    <text evidence="1">Belongs to the CWF19 family.</text>
</comment>
<evidence type="ECO:0000313" key="5">
    <source>
        <dbReference type="Proteomes" id="UP001212841"/>
    </source>
</evidence>
<dbReference type="InterPro" id="IPR036265">
    <property type="entry name" value="HIT-like_sf"/>
</dbReference>
<feature type="domain" description="Cwf19-like C-terminal" evidence="3">
    <location>
        <begin position="460"/>
        <end position="582"/>
    </location>
</feature>
<feature type="region of interest" description="Disordered" evidence="2">
    <location>
        <begin position="187"/>
        <end position="296"/>
    </location>
</feature>
<accession>A0AAD5S1U5</accession>
<dbReference type="SUPFAM" id="SSF54197">
    <property type="entry name" value="HIT-like"/>
    <property type="match status" value="1"/>
</dbReference>
<feature type="non-terminal residue" evidence="4">
    <location>
        <position position="612"/>
    </location>
</feature>
<evidence type="ECO:0000256" key="1">
    <source>
        <dbReference type="ARBA" id="ARBA00006795"/>
    </source>
</evidence>
<proteinExistence type="inferred from homology"/>
<dbReference type="Gene3D" id="3.30.428.10">
    <property type="entry name" value="HIT-like"/>
    <property type="match status" value="1"/>
</dbReference>
<dbReference type="Proteomes" id="UP001212841">
    <property type="component" value="Unassembled WGS sequence"/>
</dbReference>
<dbReference type="InterPro" id="IPR006768">
    <property type="entry name" value="Cwf19-like_C_dom-1"/>
</dbReference>
<keyword evidence="5" id="KW-1185">Reference proteome</keyword>
<dbReference type="InterPro" id="IPR040194">
    <property type="entry name" value="Cwf19-like"/>
</dbReference>
<dbReference type="EMBL" id="JADGJD010002368">
    <property type="protein sequence ID" value="KAJ3032965.1"/>
    <property type="molecule type" value="Genomic_DNA"/>
</dbReference>
<feature type="compositionally biased region" description="Basic and acidic residues" evidence="2">
    <location>
        <begin position="93"/>
        <end position="111"/>
    </location>
</feature>
<dbReference type="GO" id="GO:0000398">
    <property type="term" value="P:mRNA splicing, via spliceosome"/>
    <property type="evidence" value="ECO:0007669"/>
    <property type="project" value="TreeGrafter"/>
</dbReference>
<dbReference type="GO" id="GO:0071014">
    <property type="term" value="C:post-mRNA release spliceosomal complex"/>
    <property type="evidence" value="ECO:0007669"/>
    <property type="project" value="TreeGrafter"/>
</dbReference>
<feature type="compositionally biased region" description="Polar residues" evidence="2">
    <location>
        <begin position="356"/>
        <end position="365"/>
    </location>
</feature>
<feature type="compositionally biased region" description="Basic residues" evidence="2">
    <location>
        <begin position="1"/>
        <end position="31"/>
    </location>
</feature>
<gene>
    <name evidence="4" type="ORF">HK097_005015</name>
</gene>